<accession>A0ACC8X719</accession>
<keyword evidence="1" id="KW-0418">Kinase</keyword>
<evidence type="ECO:0000313" key="2">
    <source>
        <dbReference type="Proteomes" id="UP000188605"/>
    </source>
</evidence>
<gene>
    <name evidence="1" type="ORF">AN396_12540</name>
</gene>
<sequence length="688" mass="79313">MKSKLYMQNRELSWLNFNERVLDEARDENVPIGERLRFLSIFVSNLDEFMMIRVGSLFDHVLLGESHVDSKTGMSVQEQIEAIYMKLKSLYEKKDMVYKEITSKLKESSIYNLKIKDLKKDEIDIVKEYFKEYIKPILSPAIVNRQFPFPHLKNNRPYVILKLLKGEKQTHGIISIPPNCPKIIFLNKDKTRFILSEEVILKYAHKLFKKFEVAEKSFIRVTRNADVNLDEELVDEDDDYISQLKFLLKKRGRLAAVRLEYSSNLDMETIKLLKKNLKLSEQFFINNKIPICFDFAEELLRNLPSKVLNDIMHVQIKPQHSHLIDLDKSMIEQIKQKDLLLSFPYQSITPFLSLLKEAAGNPKVASIKISIYRMAQKTRIVDYLCRAAENGKNVFVIMELRARFDEKNNINWSEKLIEAGCTVVYGLEKYKVHSKVCSISIVEDSGNISYISQIGTGNYNETTAKLYTDLSLLTANQDIGEDIEELFKNIPTENLSGEYHSILVSPKGIKGKIIELIEDEIKKQEKNKNGRIILKINSLTDTGVIKALVKASQAGVKIDLIIRGISCLVPSIEGHTENIKITSIVGRFLEHSRIYAFGTGDDLKMYISSADCMTRNLEKRVEVATPIYDEDIRNKLYESLEIMLKDNVKARFMNFSGAYEKKTNGEILDSQMYFVKEAYDNVVQSVKY</sequence>
<comment type="caution">
    <text evidence="1">The sequence shown here is derived from an EMBL/GenBank/DDBJ whole genome shotgun (WGS) entry which is preliminary data.</text>
</comment>
<keyword evidence="1" id="KW-0808">Transferase</keyword>
<reference evidence="1" key="1">
    <citation type="submission" date="2016-08" db="EMBL/GenBank/DDBJ databases">
        <authorList>
            <person name="Ngugi D.K."/>
            <person name="Miyake S."/>
            <person name="Stingl U."/>
        </authorList>
    </citation>
    <scope>NUCLEOTIDE SEQUENCE</scope>
    <source>
        <strain evidence="1">SCG-B11WGA-EpuloA1</strain>
    </source>
</reference>
<evidence type="ECO:0000313" key="1">
    <source>
        <dbReference type="EMBL" id="ONI37654.1"/>
    </source>
</evidence>
<protein>
    <submittedName>
        <fullName evidence="1">Polyphosphate kinase 1</fullName>
    </submittedName>
</protein>
<proteinExistence type="predicted"/>
<name>A0ACC8X719_9FIRM</name>
<dbReference type="EMBL" id="LJDB01000106">
    <property type="protein sequence ID" value="ONI37654.1"/>
    <property type="molecule type" value="Genomic_DNA"/>
</dbReference>
<keyword evidence="2" id="KW-1185">Reference proteome</keyword>
<organism evidence="1 2">
    <name type="scientific">Candidatus Epulonipiscium fishelsonii</name>
    <dbReference type="NCBI Taxonomy" id="77094"/>
    <lineage>
        <taxon>Bacteria</taxon>
        <taxon>Bacillati</taxon>
        <taxon>Bacillota</taxon>
        <taxon>Clostridia</taxon>
        <taxon>Lachnospirales</taxon>
        <taxon>Lachnospiraceae</taxon>
        <taxon>Candidatus Epulonipiscium</taxon>
    </lineage>
</organism>
<dbReference type="Proteomes" id="UP000188605">
    <property type="component" value="Unassembled WGS sequence"/>
</dbReference>